<evidence type="ECO:0000313" key="6">
    <source>
        <dbReference type="EMBL" id="ODR43832.1"/>
    </source>
</evidence>
<accession>A0A1E3A590</accession>
<sequence length="446" mass="50341">MGKKINIKDLGARENTLCTKEIQKAVDLIDEAGGGTVIIPSGVYLSGTIHLKNTSLYLERGAVLKGSSNINDYYENGFLHNEMKKTISLLYAENQENINIYGEGSIDLSSEAFFDMAKREVPDYGREFSEEQIEECTATYQYRVTQPLFFNKCHHLCLKEIKILNSPSWTVSFNDCTDIRVEALYINNDLRIPNDDGLHFCGCKEVFIHGCNISCGDDCIALTSVLDWEKPCENFVISDCILRSCSKTIVLGYMHGIIRNVTISNCIVKDSNRGFCIMCSSRTGLVEHVLVENMRLETRVRAGNWWGNGEPICIFALYHNNDSYCNPVPDRDLSVNIRDIQLKNISCLAENAVAIVGEAGNVKDISIDGIYYEKRRSKNVYLKGEKKIDVSPSEAQICLPEGEEQYWLLLQECENIKVSNIRIKSFEGKELKSAVIRCKHAELFPN</sequence>
<evidence type="ECO:0000313" key="8">
    <source>
        <dbReference type="Proteomes" id="UP000094271"/>
    </source>
</evidence>
<dbReference type="AlphaFoldDB" id="A0A1E3A590"/>
<dbReference type="PATRIC" id="fig|1432052.4.peg.5229"/>
<reference evidence="5 7" key="1">
    <citation type="submission" date="2016-07" db="EMBL/GenBank/DDBJ databases">
        <title>Characterization of isolates of Eisenbergiella tayi derived from blood cultures, using whole genome sequencing.</title>
        <authorList>
            <person name="Burdz T."/>
            <person name="Wiebe D."/>
            <person name="Huynh C."/>
            <person name="Bernard K."/>
        </authorList>
    </citation>
    <scope>NUCLEOTIDE SEQUENCE [LARGE SCALE GENOMIC DNA]</scope>
    <source>
        <strain evidence="5 7">NML 110608</strain>
    </source>
</reference>
<reference evidence="6 8" key="2">
    <citation type="submission" date="2016-08" db="EMBL/GenBank/DDBJ databases">
        <authorList>
            <person name="Seilhamer J.J."/>
        </authorList>
    </citation>
    <scope>NUCLEOTIDE SEQUENCE [LARGE SCALE GENOMIC DNA]</scope>
    <source>
        <strain evidence="6 8">NML150140-1</strain>
    </source>
</reference>
<dbReference type="OrthoDB" id="9795222at2"/>
<dbReference type="GO" id="GO:0004650">
    <property type="term" value="F:polygalacturonase activity"/>
    <property type="evidence" value="ECO:0007669"/>
    <property type="project" value="UniProtKB-EC"/>
</dbReference>
<comment type="caution">
    <text evidence="5">The sequence shown here is derived from an EMBL/GenBank/DDBJ whole genome shotgun (WGS) entry which is preliminary data.</text>
</comment>
<dbReference type="PANTHER" id="PTHR31339:SF9">
    <property type="entry name" value="PLASMIN AND FIBRONECTIN-BINDING PROTEIN A"/>
    <property type="match status" value="1"/>
</dbReference>
<dbReference type="EMBL" id="MEHA01000032">
    <property type="protein sequence ID" value="ODR43832.1"/>
    <property type="molecule type" value="Genomic_DNA"/>
</dbReference>
<gene>
    <name evidence="5" type="primary">pgl_4</name>
    <name evidence="6" type="ORF">BEI59_29295</name>
    <name evidence="5" type="ORF">BEI61_04713</name>
</gene>
<dbReference type="SMART" id="SM00710">
    <property type="entry name" value="PbH1"/>
    <property type="match status" value="4"/>
</dbReference>
<dbReference type="RefSeq" id="WP_069154213.1">
    <property type="nucleotide sequence ID" value="NZ_CAJLDD010000063.1"/>
</dbReference>
<evidence type="ECO:0000256" key="2">
    <source>
        <dbReference type="ARBA" id="ARBA00022801"/>
    </source>
</evidence>
<dbReference type="InterPro" id="IPR051801">
    <property type="entry name" value="GH28_Enzymes"/>
</dbReference>
<comment type="similarity">
    <text evidence="1 4">Belongs to the glycosyl hydrolase 28 family.</text>
</comment>
<dbReference type="Gene3D" id="2.160.20.10">
    <property type="entry name" value="Single-stranded right-handed beta-helix, Pectin lyase-like"/>
    <property type="match status" value="1"/>
</dbReference>
<evidence type="ECO:0000313" key="7">
    <source>
        <dbReference type="Proteomes" id="UP000094067"/>
    </source>
</evidence>
<dbReference type="EC" id="3.2.1.15" evidence="5"/>
<dbReference type="InterPro" id="IPR012334">
    <property type="entry name" value="Pectin_lyas_fold"/>
</dbReference>
<keyword evidence="3 4" id="KW-0326">Glycosidase</keyword>
<dbReference type="Proteomes" id="UP000094271">
    <property type="component" value="Unassembled WGS sequence"/>
</dbReference>
<dbReference type="InterPro" id="IPR006626">
    <property type="entry name" value="PbH1"/>
</dbReference>
<organism evidence="5 7">
    <name type="scientific">Eisenbergiella tayi</name>
    <dbReference type="NCBI Taxonomy" id="1432052"/>
    <lineage>
        <taxon>Bacteria</taxon>
        <taxon>Bacillati</taxon>
        <taxon>Bacillota</taxon>
        <taxon>Clostridia</taxon>
        <taxon>Lachnospirales</taxon>
        <taxon>Lachnospiraceae</taxon>
        <taxon>Eisenbergiella</taxon>
    </lineage>
</organism>
<dbReference type="Proteomes" id="UP000094067">
    <property type="component" value="Unassembled WGS sequence"/>
</dbReference>
<dbReference type="InterPro" id="IPR011050">
    <property type="entry name" value="Pectin_lyase_fold/virulence"/>
</dbReference>
<dbReference type="SUPFAM" id="SSF51126">
    <property type="entry name" value="Pectin lyase-like"/>
    <property type="match status" value="1"/>
</dbReference>
<protein>
    <submittedName>
        <fullName evidence="5">Polygalacturonase</fullName>
        <ecNumber evidence="5">3.2.1.15</ecNumber>
    </submittedName>
</protein>
<dbReference type="GO" id="GO:0005975">
    <property type="term" value="P:carbohydrate metabolic process"/>
    <property type="evidence" value="ECO:0007669"/>
    <property type="project" value="InterPro"/>
</dbReference>
<proteinExistence type="inferred from homology"/>
<dbReference type="InterPro" id="IPR000743">
    <property type="entry name" value="Glyco_hydro_28"/>
</dbReference>
<dbReference type="Pfam" id="PF00295">
    <property type="entry name" value="Glyco_hydro_28"/>
    <property type="match status" value="1"/>
</dbReference>
<keyword evidence="2 4" id="KW-0378">Hydrolase</keyword>
<evidence type="ECO:0000256" key="1">
    <source>
        <dbReference type="ARBA" id="ARBA00008834"/>
    </source>
</evidence>
<evidence type="ECO:0000313" key="5">
    <source>
        <dbReference type="EMBL" id="ODM03910.1"/>
    </source>
</evidence>
<evidence type="ECO:0000256" key="3">
    <source>
        <dbReference type="ARBA" id="ARBA00023295"/>
    </source>
</evidence>
<dbReference type="EMBL" id="MCGH01000003">
    <property type="protein sequence ID" value="ODM03910.1"/>
    <property type="molecule type" value="Genomic_DNA"/>
</dbReference>
<dbReference type="PANTHER" id="PTHR31339">
    <property type="entry name" value="PECTIN LYASE-RELATED"/>
    <property type="match status" value="1"/>
</dbReference>
<name>A0A1E3A590_9FIRM</name>
<evidence type="ECO:0000256" key="4">
    <source>
        <dbReference type="RuleBase" id="RU361169"/>
    </source>
</evidence>